<gene>
    <name evidence="2" type="ORF">DCAR_015056</name>
</gene>
<dbReference type="EMBL" id="LNRQ01000004">
    <property type="protein sequence ID" value="KZM97582.1"/>
    <property type="molecule type" value="Genomic_DNA"/>
</dbReference>
<reference evidence="2" key="1">
    <citation type="journal article" date="2016" name="Nat. Genet.">
        <title>A high-quality carrot genome assembly provides new insights into carotenoid accumulation and asterid genome evolution.</title>
        <authorList>
            <person name="Iorizzo M."/>
            <person name="Ellison S."/>
            <person name="Senalik D."/>
            <person name="Zeng P."/>
            <person name="Satapoomin P."/>
            <person name="Huang J."/>
            <person name="Bowman M."/>
            <person name="Iovene M."/>
            <person name="Sanseverino W."/>
            <person name="Cavagnaro P."/>
            <person name="Yildiz M."/>
            <person name="Macko-Podgorni A."/>
            <person name="Moranska E."/>
            <person name="Grzebelus E."/>
            <person name="Grzebelus D."/>
            <person name="Ashrafi H."/>
            <person name="Zheng Z."/>
            <person name="Cheng S."/>
            <person name="Spooner D."/>
            <person name="Van Deynze A."/>
            <person name="Simon P."/>
        </authorList>
    </citation>
    <scope>NUCLEOTIDE SEQUENCE [LARGE SCALE GENOMIC DNA]</scope>
    <source>
        <tissue evidence="2">Leaf</tissue>
    </source>
</reference>
<protein>
    <submittedName>
        <fullName evidence="2">Uncharacterized protein</fullName>
    </submittedName>
</protein>
<evidence type="ECO:0000256" key="1">
    <source>
        <dbReference type="SAM" id="MobiDB-lite"/>
    </source>
</evidence>
<sequence>MLPSHSMSLLCIYKRNHYNPPSREVVGGVMGLRKFASWIDSSDEYQSSMSCGLPLEGSESLRGSKGVSFRKD</sequence>
<name>A0A162A881_DAUCS</name>
<evidence type="ECO:0000313" key="2">
    <source>
        <dbReference type="EMBL" id="KZM97582.1"/>
    </source>
</evidence>
<dbReference type="Gramene" id="KZM97582">
    <property type="protein sequence ID" value="KZM97582"/>
    <property type="gene ID" value="DCAR_015056"/>
</dbReference>
<organism evidence="2">
    <name type="scientific">Daucus carota subsp. sativus</name>
    <name type="common">Carrot</name>
    <dbReference type="NCBI Taxonomy" id="79200"/>
    <lineage>
        <taxon>Eukaryota</taxon>
        <taxon>Viridiplantae</taxon>
        <taxon>Streptophyta</taxon>
        <taxon>Embryophyta</taxon>
        <taxon>Tracheophyta</taxon>
        <taxon>Spermatophyta</taxon>
        <taxon>Magnoliopsida</taxon>
        <taxon>eudicotyledons</taxon>
        <taxon>Gunneridae</taxon>
        <taxon>Pentapetalae</taxon>
        <taxon>asterids</taxon>
        <taxon>campanulids</taxon>
        <taxon>Apiales</taxon>
        <taxon>Apiaceae</taxon>
        <taxon>Apioideae</taxon>
        <taxon>Scandiceae</taxon>
        <taxon>Daucinae</taxon>
        <taxon>Daucus</taxon>
        <taxon>Daucus sect. Daucus</taxon>
    </lineage>
</organism>
<accession>A0A162A881</accession>
<proteinExistence type="predicted"/>
<comment type="caution">
    <text evidence="2">The sequence shown here is derived from an EMBL/GenBank/DDBJ whole genome shotgun (WGS) entry which is preliminary data.</text>
</comment>
<feature type="region of interest" description="Disordered" evidence="1">
    <location>
        <begin position="47"/>
        <end position="72"/>
    </location>
</feature>
<dbReference type="AlphaFoldDB" id="A0A162A881"/>